<evidence type="ECO:0000256" key="1">
    <source>
        <dbReference type="ARBA" id="ARBA00023125"/>
    </source>
</evidence>
<sequence>MARNKRLSFNERKQAIKHAAIRIFVKQGFENTTMEDLVKETGLSKGGFYHYYKNTTDILHDIMLDGIAYRNTIMMKSIEDGKQWSIDLLADEMARKAVDSNALMPVYVELLLAKKRNPQLEQVYRQLEHTAFDTFRAHNIDAETLSVKPSNFELMAFFVNAIILSAHVLNEHKLVQDNQALIKQLLLNILKQDTAQSSHEGNSRGATRSSDEGNNQLGSIQESVQASSTSLPAKELS</sequence>
<dbReference type="InterPro" id="IPR009057">
    <property type="entry name" value="Homeodomain-like_sf"/>
</dbReference>
<feature type="DNA-binding region" description="H-T-H motif" evidence="2">
    <location>
        <begin position="33"/>
        <end position="52"/>
    </location>
</feature>
<feature type="compositionally biased region" description="Polar residues" evidence="3">
    <location>
        <begin position="196"/>
        <end position="231"/>
    </location>
</feature>
<dbReference type="Pfam" id="PF00440">
    <property type="entry name" value="TetR_N"/>
    <property type="match status" value="1"/>
</dbReference>
<comment type="caution">
    <text evidence="5">The sequence shown here is derived from an EMBL/GenBank/DDBJ whole genome shotgun (WGS) entry which is preliminary data.</text>
</comment>
<accession>A0A2I1PNU8</accession>
<evidence type="ECO:0000259" key="4">
    <source>
        <dbReference type="PROSITE" id="PS50977"/>
    </source>
</evidence>
<dbReference type="AlphaFoldDB" id="A0A2I1PNU8"/>
<dbReference type="InterPro" id="IPR001647">
    <property type="entry name" value="HTH_TetR"/>
</dbReference>
<dbReference type="PANTHER" id="PTHR43479:SF11">
    <property type="entry name" value="ACREF_ENVCD OPERON REPRESSOR-RELATED"/>
    <property type="match status" value="1"/>
</dbReference>
<dbReference type="GO" id="GO:0003677">
    <property type="term" value="F:DNA binding"/>
    <property type="evidence" value="ECO:0007669"/>
    <property type="project" value="UniProtKB-UniRule"/>
</dbReference>
<evidence type="ECO:0000313" key="6">
    <source>
        <dbReference type="Proteomes" id="UP000258379"/>
    </source>
</evidence>
<feature type="domain" description="HTH tetR-type" evidence="4">
    <location>
        <begin position="10"/>
        <end position="70"/>
    </location>
</feature>
<organism evidence="5 6">
    <name type="scientific">Gardnerella vaginalis</name>
    <dbReference type="NCBI Taxonomy" id="2702"/>
    <lineage>
        <taxon>Bacteria</taxon>
        <taxon>Bacillati</taxon>
        <taxon>Actinomycetota</taxon>
        <taxon>Actinomycetes</taxon>
        <taxon>Bifidobacteriales</taxon>
        <taxon>Bifidobacteriaceae</taxon>
        <taxon>Gardnerella</taxon>
    </lineage>
</organism>
<evidence type="ECO:0000256" key="3">
    <source>
        <dbReference type="SAM" id="MobiDB-lite"/>
    </source>
</evidence>
<name>A0A2I1PNU8_GARVA</name>
<evidence type="ECO:0000256" key="2">
    <source>
        <dbReference type="PROSITE-ProRule" id="PRU00335"/>
    </source>
</evidence>
<dbReference type="PANTHER" id="PTHR43479">
    <property type="entry name" value="ACREF/ENVCD OPERON REPRESSOR-RELATED"/>
    <property type="match status" value="1"/>
</dbReference>
<dbReference type="InterPro" id="IPR050624">
    <property type="entry name" value="HTH-type_Tx_Regulator"/>
</dbReference>
<dbReference type="SUPFAM" id="SSF46689">
    <property type="entry name" value="Homeodomain-like"/>
    <property type="match status" value="1"/>
</dbReference>
<dbReference type="Gene3D" id="1.10.357.10">
    <property type="entry name" value="Tetracycline Repressor, domain 2"/>
    <property type="match status" value="1"/>
</dbReference>
<dbReference type="RefSeq" id="WP_016827934.1">
    <property type="nucleotide sequence ID" value="NZ_CP083177.1"/>
</dbReference>
<dbReference type="EMBL" id="NNRU01000004">
    <property type="protein sequence ID" value="RFT28383.1"/>
    <property type="molecule type" value="Genomic_DNA"/>
</dbReference>
<gene>
    <name evidence="5" type="ORF">CG405_04945</name>
</gene>
<reference evidence="5 6" key="1">
    <citation type="submission" date="2017-07" db="EMBL/GenBank/DDBJ databases">
        <title>A comparative genomics approach to explaining the enigmatic role of Gardnerella vaginalis in the vaginal microbiome.</title>
        <authorList>
            <person name="Vancuren S.J."/>
            <person name="Hill J.E."/>
        </authorList>
    </citation>
    <scope>NUCLEOTIDE SEQUENCE [LARGE SCALE GENOMIC DNA]</scope>
    <source>
        <strain evidence="5 6">WP023</strain>
    </source>
</reference>
<protein>
    <submittedName>
        <fullName evidence="5">TetR/AcrR family transcriptional regulator</fullName>
    </submittedName>
</protein>
<dbReference type="GeneID" id="97755342"/>
<dbReference type="PROSITE" id="PS50977">
    <property type="entry name" value="HTH_TETR_2"/>
    <property type="match status" value="1"/>
</dbReference>
<feature type="region of interest" description="Disordered" evidence="3">
    <location>
        <begin position="196"/>
        <end position="237"/>
    </location>
</feature>
<dbReference type="Proteomes" id="UP000258379">
    <property type="component" value="Unassembled WGS sequence"/>
</dbReference>
<evidence type="ECO:0000313" key="5">
    <source>
        <dbReference type="EMBL" id="RFT28383.1"/>
    </source>
</evidence>
<keyword evidence="1 2" id="KW-0238">DNA-binding</keyword>
<dbReference type="PRINTS" id="PR00455">
    <property type="entry name" value="HTHTETR"/>
</dbReference>
<proteinExistence type="predicted"/>